<feature type="domain" description="Radical SAM core" evidence="16">
    <location>
        <begin position="134"/>
        <end position="365"/>
    </location>
</feature>
<evidence type="ECO:0000259" key="14">
    <source>
        <dbReference type="PROSITE" id="PS50926"/>
    </source>
</evidence>
<evidence type="ECO:0000313" key="17">
    <source>
        <dbReference type="EMBL" id="SJZ58551.1"/>
    </source>
</evidence>
<dbReference type="InterPro" id="IPR058240">
    <property type="entry name" value="rSAM_sf"/>
</dbReference>
<evidence type="ECO:0000256" key="2">
    <source>
        <dbReference type="ARBA" id="ARBA00002399"/>
    </source>
</evidence>
<dbReference type="Pfam" id="PF04055">
    <property type="entry name" value="Radical_SAM"/>
    <property type="match status" value="1"/>
</dbReference>
<dbReference type="GO" id="GO:0046872">
    <property type="term" value="F:metal ion binding"/>
    <property type="evidence" value="ECO:0007669"/>
    <property type="project" value="UniProtKB-KW"/>
</dbReference>
<dbReference type="InterPro" id="IPR023404">
    <property type="entry name" value="rSAM_horseshoe"/>
</dbReference>
<evidence type="ECO:0000256" key="13">
    <source>
        <dbReference type="ARBA" id="ARBA00051661"/>
    </source>
</evidence>
<dbReference type="InterPro" id="IPR007197">
    <property type="entry name" value="rSAM"/>
</dbReference>
<accession>A0A1T4LV96</accession>
<organism evidence="17 18">
    <name type="scientific">Fibrobacter intestinalis</name>
    <dbReference type="NCBI Taxonomy" id="28122"/>
    <lineage>
        <taxon>Bacteria</taxon>
        <taxon>Pseudomonadati</taxon>
        <taxon>Fibrobacterota</taxon>
        <taxon>Fibrobacteria</taxon>
        <taxon>Fibrobacterales</taxon>
        <taxon>Fibrobacteraceae</taxon>
        <taxon>Fibrobacter</taxon>
    </lineage>
</organism>
<dbReference type="EC" id="2.8.4.5" evidence="4"/>
<dbReference type="Pfam" id="PF01938">
    <property type="entry name" value="TRAM"/>
    <property type="match status" value="1"/>
</dbReference>
<dbReference type="FunFam" id="3.80.30.20:FF:000002">
    <property type="entry name" value="threonylcarbamoyladenosine tRNA methylthiotransferase isoform X2"/>
    <property type="match status" value="1"/>
</dbReference>
<dbReference type="Pfam" id="PF00919">
    <property type="entry name" value="UPF0004"/>
    <property type="match status" value="1"/>
</dbReference>
<dbReference type="InterPro" id="IPR013848">
    <property type="entry name" value="Methylthiotransferase_N"/>
</dbReference>
<reference evidence="17 18" key="1">
    <citation type="submission" date="2017-02" db="EMBL/GenBank/DDBJ databases">
        <authorList>
            <person name="Peterson S.W."/>
        </authorList>
    </citation>
    <scope>NUCLEOTIDE SEQUENCE [LARGE SCALE GENOMIC DNA]</scope>
    <source>
        <strain evidence="17 18">ATCC 43854</strain>
    </source>
</reference>
<dbReference type="SFLD" id="SFLDS00029">
    <property type="entry name" value="Radical_SAM"/>
    <property type="match status" value="1"/>
</dbReference>
<dbReference type="InterPro" id="IPR006466">
    <property type="entry name" value="MiaB-like_arc_euk"/>
</dbReference>
<evidence type="ECO:0000256" key="3">
    <source>
        <dbReference type="ARBA" id="ARBA00008616"/>
    </source>
</evidence>
<evidence type="ECO:0000256" key="5">
    <source>
        <dbReference type="ARBA" id="ARBA00022485"/>
    </source>
</evidence>
<comment type="cofactor">
    <cofactor evidence="1">
        <name>[4Fe-4S] cluster</name>
        <dbReference type="ChEBI" id="CHEBI:49883"/>
    </cofactor>
</comment>
<evidence type="ECO:0000256" key="12">
    <source>
        <dbReference type="ARBA" id="ARBA00031213"/>
    </source>
</evidence>
<gene>
    <name evidence="17" type="ORF">SAMN02745108_01035</name>
</gene>
<keyword evidence="7" id="KW-0949">S-adenosyl-L-methionine</keyword>
<keyword evidence="9" id="KW-0479">Metal-binding</keyword>
<dbReference type="InterPro" id="IPR005839">
    <property type="entry name" value="Methylthiotransferase"/>
</dbReference>
<keyword evidence="11" id="KW-0411">Iron-sulfur</keyword>
<dbReference type="InterPro" id="IPR002792">
    <property type="entry name" value="TRAM_dom"/>
</dbReference>
<dbReference type="SFLD" id="SFLDG01082">
    <property type="entry name" value="B12-binding_domain_containing"/>
    <property type="match status" value="1"/>
</dbReference>
<evidence type="ECO:0000256" key="9">
    <source>
        <dbReference type="ARBA" id="ARBA00022723"/>
    </source>
</evidence>
<evidence type="ECO:0000256" key="7">
    <source>
        <dbReference type="ARBA" id="ARBA00022691"/>
    </source>
</evidence>
<dbReference type="Gene3D" id="3.80.30.20">
    <property type="entry name" value="tm_1862 like domain"/>
    <property type="match status" value="1"/>
</dbReference>
<dbReference type="PROSITE" id="PS50926">
    <property type="entry name" value="TRAM"/>
    <property type="match status" value="1"/>
</dbReference>
<dbReference type="PANTHER" id="PTHR11918:SF45">
    <property type="entry name" value="THREONYLCARBAMOYLADENOSINE TRNA METHYLTHIOTRANSFERASE"/>
    <property type="match status" value="1"/>
</dbReference>
<keyword evidence="6" id="KW-0808">Transferase</keyword>
<dbReference type="PANTHER" id="PTHR11918">
    <property type="entry name" value="RADICAL SAM PROTEINS"/>
    <property type="match status" value="1"/>
</dbReference>
<dbReference type="NCBIfam" id="TIGR00089">
    <property type="entry name" value="MiaB/RimO family radical SAM methylthiotransferase"/>
    <property type="match status" value="1"/>
</dbReference>
<dbReference type="PROSITE" id="PS01278">
    <property type="entry name" value="MTTASE_RADICAL"/>
    <property type="match status" value="1"/>
</dbReference>
<evidence type="ECO:0000256" key="6">
    <source>
        <dbReference type="ARBA" id="ARBA00022679"/>
    </source>
</evidence>
<evidence type="ECO:0000259" key="15">
    <source>
        <dbReference type="PROSITE" id="PS51449"/>
    </source>
</evidence>
<comment type="similarity">
    <text evidence="3">Belongs to the methylthiotransferase family. CDKAL1 subfamily.</text>
</comment>
<dbReference type="InterPro" id="IPR020612">
    <property type="entry name" value="Methylthiotransferase_CS"/>
</dbReference>
<dbReference type="InterPro" id="IPR006638">
    <property type="entry name" value="Elp3/MiaA/NifB-like_rSAM"/>
</dbReference>
<evidence type="ECO:0000313" key="18">
    <source>
        <dbReference type="Proteomes" id="UP000190449"/>
    </source>
</evidence>
<dbReference type="NCBIfam" id="TIGR01578">
    <property type="entry name" value="MiaB-like-B"/>
    <property type="match status" value="1"/>
</dbReference>
<keyword evidence="5" id="KW-0004">4Fe-4S</keyword>
<dbReference type="Gene3D" id="3.40.50.12160">
    <property type="entry name" value="Methylthiotransferase, N-terminal domain"/>
    <property type="match status" value="1"/>
</dbReference>
<dbReference type="GO" id="GO:0035598">
    <property type="term" value="F:tRNA (N(6)-L-threonylcarbamoyladenosine(37)-C(2))-methylthiotransferase activity"/>
    <property type="evidence" value="ECO:0007669"/>
    <property type="project" value="UniProtKB-EC"/>
</dbReference>
<protein>
    <recommendedName>
        <fullName evidence="4">tRNA (N(6)-L-threonylcarbamoyladenosine(37)-C(2))-methylthiotransferase</fullName>
        <ecNumber evidence="4">2.8.4.5</ecNumber>
    </recommendedName>
    <alternativeName>
        <fullName evidence="12">tRNA-t(6)A37 methylthiotransferase</fullName>
    </alternativeName>
</protein>
<evidence type="ECO:0000256" key="4">
    <source>
        <dbReference type="ARBA" id="ARBA00013273"/>
    </source>
</evidence>
<comment type="function">
    <text evidence="2">Catalyzes the methylthiolation of N6-threonylcarbamoyladenosine (t(6)A), leading to the formation of 2-methylthio-N6-threonylcarbamoyladenosine (ms(2)t(6)A) at position 37 in tRNAs that read codons beginning with adenine.</text>
</comment>
<evidence type="ECO:0000256" key="10">
    <source>
        <dbReference type="ARBA" id="ARBA00023004"/>
    </source>
</evidence>
<dbReference type="SUPFAM" id="SSF102114">
    <property type="entry name" value="Radical SAM enzymes"/>
    <property type="match status" value="1"/>
</dbReference>
<evidence type="ECO:0000256" key="8">
    <source>
        <dbReference type="ARBA" id="ARBA00022694"/>
    </source>
</evidence>
<dbReference type="RefSeq" id="WP_078776053.1">
    <property type="nucleotide sequence ID" value="NZ_FUWU01000013.1"/>
</dbReference>
<evidence type="ECO:0000256" key="11">
    <source>
        <dbReference type="ARBA" id="ARBA00023014"/>
    </source>
</evidence>
<dbReference type="PROSITE" id="PS51918">
    <property type="entry name" value="RADICAL_SAM"/>
    <property type="match status" value="1"/>
</dbReference>
<dbReference type="GO" id="GO:0051539">
    <property type="term" value="F:4 iron, 4 sulfur cluster binding"/>
    <property type="evidence" value="ECO:0007669"/>
    <property type="project" value="UniProtKB-KW"/>
</dbReference>
<dbReference type="PROSITE" id="PS51449">
    <property type="entry name" value="MTTASE_N"/>
    <property type="match status" value="1"/>
</dbReference>
<evidence type="ECO:0000259" key="16">
    <source>
        <dbReference type="PROSITE" id="PS51918"/>
    </source>
</evidence>
<feature type="domain" description="MTTase N-terminal" evidence="15">
    <location>
        <begin position="5"/>
        <end position="115"/>
    </location>
</feature>
<dbReference type="Proteomes" id="UP000190449">
    <property type="component" value="Unassembled WGS sequence"/>
</dbReference>
<dbReference type="EMBL" id="FUWU01000013">
    <property type="protein sequence ID" value="SJZ58551.1"/>
    <property type="molecule type" value="Genomic_DNA"/>
</dbReference>
<dbReference type="AlphaFoldDB" id="A0A1T4LV96"/>
<dbReference type="STRING" id="28122.SAMN02745108_01035"/>
<name>A0A1T4LV96_9BACT</name>
<comment type="catalytic activity">
    <reaction evidence="13">
        <text>N(6)-L-threonylcarbamoyladenosine(37) in tRNA + (sulfur carrier)-SH + AH2 + 2 S-adenosyl-L-methionine = 2-methylsulfanyl-N(6)-L-threonylcarbamoyladenosine(37) in tRNA + (sulfur carrier)-H + 5'-deoxyadenosine + L-methionine + A + S-adenosyl-L-homocysteine + 2 H(+)</text>
        <dbReference type="Rhea" id="RHEA:37075"/>
        <dbReference type="Rhea" id="RHEA-COMP:10163"/>
        <dbReference type="Rhea" id="RHEA-COMP:11092"/>
        <dbReference type="Rhea" id="RHEA-COMP:14737"/>
        <dbReference type="Rhea" id="RHEA-COMP:14739"/>
        <dbReference type="ChEBI" id="CHEBI:13193"/>
        <dbReference type="ChEBI" id="CHEBI:15378"/>
        <dbReference type="ChEBI" id="CHEBI:17319"/>
        <dbReference type="ChEBI" id="CHEBI:17499"/>
        <dbReference type="ChEBI" id="CHEBI:29917"/>
        <dbReference type="ChEBI" id="CHEBI:57844"/>
        <dbReference type="ChEBI" id="CHEBI:57856"/>
        <dbReference type="ChEBI" id="CHEBI:59789"/>
        <dbReference type="ChEBI" id="CHEBI:64428"/>
        <dbReference type="ChEBI" id="CHEBI:74418"/>
        <dbReference type="ChEBI" id="CHEBI:74420"/>
        <dbReference type="EC" id="2.8.4.5"/>
    </reaction>
</comment>
<keyword evidence="8" id="KW-0819">tRNA processing</keyword>
<feature type="domain" description="TRAM" evidence="14">
    <location>
        <begin position="368"/>
        <end position="429"/>
    </location>
</feature>
<evidence type="ECO:0000256" key="1">
    <source>
        <dbReference type="ARBA" id="ARBA00001966"/>
    </source>
</evidence>
<keyword evidence="10" id="KW-0408">Iron</keyword>
<dbReference type="SMART" id="SM00729">
    <property type="entry name" value="Elp3"/>
    <property type="match status" value="1"/>
</dbReference>
<proteinExistence type="inferred from homology"/>
<sequence>MRSQRTVAILSEGCAANFGDGEKIGERFAQEGFAVQFEMPSAPPDAIVLNACTVKGISGAVKLAKKIRSTFPAPVWVTGCATEDLKRELARLYPDFCFGPKDAHKNEDAFQEFLSRVDSAAGLGEKPNATPSLFCHAGIGLVNIEEGCLDSCSYCSTHLVKGTLQSIPAERIVRRVQRKVEDGAKQIFLTGQDTSCYGFDLKTNLAELLQKILVQVRGDYKIRVGMGNPRHVLRYLDALQETFHDDHLYKFLHIPVQSGSDRILKAMNRRHSVAEYFQIADAFRKHFPDMVLGTDIIVAFPGESPADFQASVELVKATRPSICNITRFVPREGTRAYLLPNDIPPKERNTRSAELSRIFQQIALENNQSLIGQTETVVVEKPGQRVGTTIARDHAYRPIALAGDYPVGKSLTVKIVRAEAFALIAEHCYDS</sequence>
<dbReference type="InterPro" id="IPR038135">
    <property type="entry name" value="Methylthiotransferase_N_sf"/>
</dbReference>